<dbReference type="Pfam" id="PF00583">
    <property type="entry name" value="Acetyltransf_1"/>
    <property type="match status" value="1"/>
</dbReference>
<dbReference type="InterPro" id="IPR050832">
    <property type="entry name" value="Bact_Acetyltransf"/>
</dbReference>
<dbReference type="Gene3D" id="3.40.630.30">
    <property type="match status" value="1"/>
</dbReference>
<dbReference type="CDD" id="cd04301">
    <property type="entry name" value="NAT_SF"/>
    <property type="match status" value="1"/>
</dbReference>
<protein>
    <recommendedName>
        <fullName evidence="3">N-acetyltransferase domain-containing protein</fullName>
    </recommendedName>
</protein>
<keyword evidence="5" id="KW-1185">Reference proteome</keyword>
<evidence type="ECO:0000256" key="1">
    <source>
        <dbReference type="ARBA" id="ARBA00022679"/>
    </source>
</evidence>
<dbReference type="PANTHER" id="PTHR43877">
    <property type="entry name" value="AMINOALKYLPHOSPHONATE N-ACETYLTRANSFERASE-RELATED-RELATED"/>
    <property type="match status" value="1"/>
</dbReference>
<evidence type="ECO:0000313" key="5">
    <source>
        <dbReference type="Proteomes" id="UP001500945"/>
    </source>
</evidence>
<proteinExistence type="predicted"/>
<accession>A0ABP8K7P2</accession>
<gene>
    <name evidence="4" type="ORF">GCM10023168_11070</name>
</gene>
<evidence type="ECO:0000256" key="2">
    <source>
        <dbReference type="ARBA" id="ARBA00023315"/>
    </source>
</evidence>
<feature type="domain" description="N-acetyltransferase" evidence="3">
    <location>
        <begin position="4"/>
        <end position="145"/>
    </location>
</feature>
<evidence type="ECO:0000259" key="3">
    <source>
        <dbReference type="PROSITE" id="PS51186"/>
    </source>
</evidence>
<sequence>MSTLDWKPLSEADLGALAHLAERCLEKDGGLPLLGTEPMLRQLFLSGQSVGGRDETGDLVAAASVFVDASGQRAATGLVHPSARQQGLGEELVRWALEQSGGSLLRLVAETTSPESDALAQRLGLRRTFAEHVMRHPLVEIPKIPRPDGVHTHPWTDDTSVLFHTAYSRSFATRPGFPGTPLDEWVASVEEEAGFRPDLSRVALDDEGLVVGFVTISDDWIDQVGVVPNWRGRRLGAHLVVRSLRALRKAGCQQAWLAVNVDNPSAHDLYLRLGFVDHGQRARFQQVTPVESLGGTAHIP</sequence>
<dbReference type="SUPFAM" id="SSF55729">
    <property type="entry name" value="Acyl-CoA N-acyltransferases (Nat)"/>
    <property type="match status" value="1"/>
</dbReference>
<dbReference type="PROSITE" id="PS51186">
    <property type="entry name" value="GNAT"/>
    <property type="match status" value="2"/>
</dbReference>
<keyword evidence="2" id="KW-0012">Acyltransferase</keyword>
<dbReference type="Proteomes" id="UP001500945">
    <property type="component" value="Unassembled WGS sequence"/>
</dbReference>
<reference evidence="5" key="1">
    <citation type="journal article" date="2019" name="Int. J. Syst. Evol. Microbiol.">
        <title>The Global Catalogue of Microorganisms (GCM) 10K type strain sequencing project: providing services to taxonomists for standard genome sequencing and annotation.</title>
        <authorList>
            <consortium name="The Broad Institute Genomics Platform"/>
            <consortium name="The Broad Institute Genome Sequencing Center for Infectious Disease"/>
            <person name="Wu L."/>
            <person name="Ma J."/>
        </authorList>
    </citation>
    <scope>NUCLEOTIDE SEQUENCE [LARGE SCALE GENOMIC DNA]</scope>
    <source>
        <strain evidence="5">JCM 17809</strain>
    </source>
</reference>
<feature type="domain" description="N-acetyltransferase" evidence="3">
    <location>
        <begin position="139"/>
        <end position="300"/>
    </location>
</feature>
<comment type="caution">
    <text evidence="4">The sequence shown here is derived from an EMBL/GenBank/DDBJ whole genome shotgun (WGS) entry which is preliminary data.</text>
</comment>
<evidence type="ECO:0000313" key="4">
    <source>
        <dbReference type="EMBL" id="GAA4401453.1"/>
    </source>
</evidence>
<keyword evidence="1" id="KW-0808">Transferase</keyword>
<name>A0ABP8K7P2_9MICO</name>
<dbReference type="EMBL" id="BAABGM010000007">
    <property type="protein sequence ID" value="GAA4401453.1"/>
    <property type="molecule type" value="Genomic_DNA"/>
</dbReference>
<dbReference type="InterPro" id="IPR016181">
    <property type="entry name" value="Acyl_CoA_acyltransferase"/>
</dbReference>
<dbReference type="InterPro" id="IPR000182">
    <property type="entry name" value="GNAT_dom"/>
</dbReference>
<dbReference type="RefSeq" id="WP_345203255.1">
    <property type="nucleotide sequence ID" value="NZ_BAABGM010000007.1"/>
</dbReference>
<organism evidence="4 5">
    <name type="scientific">Fodinibacter luteus</name>
    <dbReference type="NCBI Taxonomy" id="552064"/>
    <lineage>
        <taxon>Bacteria</taxon>
        <taxon>Bacillati</taxon>
        <taxon>Actinomycetota</taxon>
        <taxon>Actinomycetes</taxon>
        <taxon>Micrococcales</taxon>
        <taxon>Intrasporangiaceae</taxon>
        <taxon>Fodinibacter (ex Wang et al. 2009)</taxon>
    </lineage>
</organism>